<feature type="compositionally biased region" description="Basic and acidic residues" evidence="1">
    <location>
        <begin position="338"/>
        <end position="350"/>
    </location>
</feature>
<feature type="compositionally biased region" description="Pro residues" evidence="1">
    <location>
        <begin position="98"/>
        <end position="109"/>
    </location>
</feature>
<feature type="region of interest" description="Disordered" evidence="1">
    <location>
        <begin position="1"/>
        <end position="178"/>
    </location>
</feature>
<feature type="compositionally biased region" description="Low complexity" evidence="1">
    <location>
        <begin position="52"/>
        <end position="66"/>
    </location>
</feature>
<protein>
    <submittedName>
        <fullName evidence="3">Uncharacterized protein</fullName>
    </submittedName>
</protein>
<accession>A0A3N4RXF9</accession>
<dbReference type="EMBL" id="RKQG01000001">
    <property type="protein sequence ID" value="RPE33147.1"/>
    <property type="molecule type" value="Genomic_DNA"/>
</dbReference>
<keyword evidence="2" id="KW-0812">Transmembrane</keyword>
<feature type="compositionally biased region" description="Low complexity" evidence="1">
    <location>
        <begin position="113"/>
        <end position="130"/>
    </location>
</feature>
<evidence type="ECO:0000313" key="3">
    <source>
        <dbReference type="EMBL" id="RPE33147.1"/>
    </source>
</evidence>
<feature type="compositionally biased region" description="Pro residues" evidence="1">
    <location>
        <begin position="40"/>
        <end position="51"/>
    </location>
</feature>
<evidence type="ECO:0000313" key="4">
    <source>
        <dbReference type="Proteomes" id="UP000266906"/>
    </source>
</evidence>
<name>A0A3N4RXF9_9ACTN</name>
<dbReference type="Proteomes" id="UP000266906">
    <property type="component" value="Unassembled WGS sequence"/>
</dbReference>
<keyword evidence="2" id="KW-1133">Transmembrane helix</keyword>
<feature type="compositionally biased region" description="Low complexity" evidence="1">
    <location>
        <begin position="216"/>
        <end position="232"/>
    </location>
</feature>
<evidence type="ECO:0000256" key="1">
    <source>
        <dbReference type="SAM" id="MobiDB-lite"/>
    </source>
</evidence>
<feature type="region of interest" description="Disordered" evidence="1">
    <location>
        <begin position="335"/>
        <end position="357"/>
    </location>
</feature>
<proteinExistence type="predicted"/>
<feature type="compositionally biased region" description="Low complexity" evidence="1">
    <location>
        <begin position="24"/>
        <end position="39"/>
    </location>
</feature>
<reference evidence="3 4" key="1">
    <citation type="submission" date="2018-11" db="EMBL/GenBank/DDBJ databases">
        <title>Sequencing the genomes of 1000 actinobacteria strains.</title>
        <authorList>
            <person name="Klenk H.-P."/>
        </authorList>
    </citation>
    <scope>NUCLEOTIDE SEQUENCE [LARGE SCALE GENOMIC DNA]</scope>
    <source>
        <strain evidence="3 4">DSM 44781</strain>
    </source>
</reference>
<dbReference type="RefSeq" id="WP_123817633.1">
    <property type="nucleotide sequence ID" value="NZ_JBEYIY010000059.1"/>
</dbReference>
<dbReference type="AlphaFoldDB" id="A0A3N4RXF9"/>
<keyword evidence="4" id="KW-1185">Reference proteome</keyword>
<sequence>MSQRRSYPNSGEFNLDDLFRPEPAADGQGSPAQAAAQPPYAQPQPPAPPQAPVQQAPVPQQQSAPPLGQSGSPEYWGTPPQQAPAAPTGDEGATQYLPPYPAGGPPVGGPQPGYGDPTFGGQQAVQQPQPGYAPQPAQPTYGGGYGAPQQQPAYAGDGGYGGNGHQQPDGGRRKPDPKILIGAGVAGVAVIAVLIGVLSSGGDKSNDTAKGKGGTSASQSANAPSANSGNAAVTPETKAQAQAMSDLLGTASASRTSVVNAVAAAGKCQNLPDAQSALTAAAGQRQDLLTKLGALKVDKLADGSKLVDQLQQAWQASATADSEYAQWAGDLAGGCDPGKAKDNDHLRKGDAASGTATTAKKQAAELWGAIASKTGLPDKGAGEL</sequence>
<feature type="transmembrane region" description="Helical" evidence="2">
    <location>
        <begin position="179"/>
        <end position="198"/>
    </location>
</feature>
<evidence type="ECO:0000256" key="2">
    <source>
        <dbReference type="SAM" id="Phobius"/>
    </source>
</evidence>
<organism evidence="3 4">
    <name type="scientific">Kitasatospora cineracea</name>
    <dbReference type="NCBI Taxonomy" id="88074"/>
    <lineage>
        <taxon>Bacteria</taxon>
        <taxon>Bacillati</taxon>
        <taxon>Actinomycetota</taxon>
        <taxon>Actinomycetes</taxon>
        <taxon>Kitasatosporales</taxon>
        <taxon>Streptomycetaceae</taxon>
        <taxon>Kitasatospora</taxon>
    </lineage>
</organism>
<gene>
    <name evidence="3" type="ORF">EDD38_1426</name>
</gene>
<comment type="caution">
    <text evidence="3">The sequence shown here is derived from an EMBL/GenBank/DDBJ whole genome shotgun (WGS) entry which is preliminary data.</text>
</comment>
<feature type="region of interest" description="Disordered" evidence="1">
    <location>
        <begin position="199"/>
        <end position="242"/>
    </location>
</feature>
<keyword evidence="2" id="KW-0472">Membrane</keyword>
<feature type="compositionally biased region" description="Polar residues" evidence="1">
    <location>
        <begin position="1"/>
        <end position="12"/>
    </location>
</feature>